<accession>A0A5C9A7Q2</accession>
<dbReference type="AlphaFoldDB" id="A0A5C9A7Q2"/>
<dbReference type="PROSITE" id="PS50893">
    <property type="entry name" value="ABC_TRANSPORTER_2"/>
    <property type="match status" value="1"/>
</dbReference>
<keyword evidence="5" id="KW-1278">Translocase</keyword>
<dbReference type="GO" id="GO:0016887">
    <property type="term" value="F:ATP hydrolysis activity"/>
    <property type="evidence" value="ECO:0007669"/>
    <property type="project" value="InterPro"/>
</dbReference>
<evidence type="ECO:0000259" key="7">
    <source>
        <dbReference type="PROSITE" id="PS50893"/>
    </source>
</evidence>
<gene>
    <name evidence="8" type="ORF">FV139_04955</name>
</gene>
<comment type="similarity">
    <text evidence="1">Belongs to the ABC transporter superfamily.</text>
</comment>
<dbReference type="Gene3D" id="3.40.50.300">
    <property type="entry name" value="P-loop containing nucleotide triphosphate hydrolases"/>
    <property type="match status" value="1"/>
</dbReference>
<keyword evidence="2" id="KW-0813">Transport</keyword>
<sequence>MELLTVAHAGAAPWGTPLLADIHFSLHAGDTLAILGPNGAGKSTLLHTLAGGIDLSQGTIALGGRSLSQWPRLQRARALALLPQQSPLSFPFSVEEVIQLGRTPHASGASEDRQILEDVMAATDTARLRQRLYTRLSGGERQRVQLARVLAQLWRAADSEVRLLLLDEPTGGLDLEHQRLIMDSVDRLARGGCAVVMVLHDFNLAANRASRLLVLDEGRQARLGTPAEVLTKTMFHDIFRVQVEITSHPQNGTPLVLPS</sequence>
<dbReference type="SMART" id="SM00382">
    <property type="entry name" value="AAA"/>
    <property type="match status" value="1"/>
</dbReference>
<feature type="domain" description="ABC transporter" evidence="7">
    <location>
        <begin position="1"/>
        <end position="242"/>
    </location>
</feature>
<reference evidence="8 9" key="1">
    <citation type="submission" date="2019-08" db="EMBL/GenBank/DDBJ databases">
        <title>Parahaliea maris sp. nov., isolated from the surface seawater.</title>
        <authorList>
            <person name="Liu Y."/>
        </authorList>
    </citation>
    <scope>NUCLEOTIDE SEQUENCE [LARGE SCALE GENOMIC DNA]</scope>
    <source>
        <strain evidence="8 9">HSLHS9</strain>
    </source>
</reference>
<evidence type="ECO:0000313" key="8">
    <source>
        <dbReference type="EMBL" id="TXS95251.1"/>
    </source>
</evidence>
<dbReference type="GO" id="GO:0005524">
    <property type="term" value="F:ATP binding"/>
    <property type="evidence" value="ECO:0007669"/>
    <property type="project" value="UniProtKB-KW"/>
</dbReference>
<dbReference type="InterPro" id="IPR017871">
    <property type="entry name" value="ABC_transporter-like_CS"/>
</dbReference>
<dbReference type="NCBIfam" id="NF010068">
    <property type="entry name" value="PRK13548.1"/>
    <property type="match status" value="1"/>
</dbReference>
<dbReference type="Pfam" id="PF00005">
    <property type="entry name" value="ABC_tran"/>
    <property type="match status" value="1"/>
</dbReference>
<dbReference type="InterPro" id="IPR003593">
    <property type="entry name" value="AAA+_ATPase"/>
</dbReference>
<keyword evidence="3" id="KW-0547">Nucleotide-binding</keyword>
<evidence type="ECO:0000256" key="2">
    <source>
        <dbReference type="ARBA" id="ARBA00022448"/>
    </source>
</evidence>
<dbReference type="SUPFAM" id="SSF52540">
    <property type="entry name" value="P-loop containing nucleoside triphosphate hydrolases"/>
    <property type="match status" value="1"/>
</dbReference>
<evidence type="ECO:0000256" key="1">
    <source>
        <dbReference type="ARBA" id="ARBA00005417"/>
    </source>
</evidence>
<dbReference type="PROSITE" id="PS00211">
    <property type="entry name" value="ABC_TRANSPORTER_1"/>
    <property type="match status" value="1"/>
</dbReference>
<keyword evidence="4 8" id="KW-0067">ATP-binding</keyword>
<dbReference type="EMBL" id="VRZA01000002">
    <property type="protein sequence ID" value="TXS95251.1"/>
    <property type="molecule type" value="Genomic_DNA"/>
</dbReference>
<dbReference type="Proteomes" id="UP000321039">
    <property type="component" value="Unassembled WGS sequence"/>
</dbReference>
<evidence type="ECO:0000256" key="4">
    <source>
        <dbReference type="ARBA" id="ARBA00022840"/>
    </source>
</evidence>
<evidence type="ECO:0000256" key="6">
    <source>
        <dbReference type="ARBA" id="ARBA00037066"/>
    </source>
</evidence>
<comment type="function">
    <text evidence="6">Part of the ABC transporter complex HmuTUV involved in hemin import. Responsible for energy coupling to the transport system.</text>
</comment>
<dbReference type="CDD" id="cd03214">
    <property type="entry name" value="ABC_Iron-Siderophores_B12_Hemin"/>
    <property type="match status" value="1"/>
</dbReference>
<evidence type="ECO:0000256" key="5">
    <source>
        <dbReference type="ARBA" id="ARBA00022967"/>
    </source>
</evidence>
<dbReference type="InterPro" id="IPR027417">
    <property type="entry name" value="P-loop_NTPase"/>
</dbReference>
<dbReference type="RefSeq" id="WP_148067162.1">
    <property type="nucleotide sequence ID" value="NZ_VRZA01000002.1"/>
</dbReference>
<dbReference type="FunFam" id="3.40.50.300:FF:000134">
    <property type="entry name" value="Iron-enterobactin ABC transporter ATP-binding protein"/>
    <property type="match status" value="1"/>
</dbReference>
<comment type="caution">
    <text evidence="8">The sequence shown here is derived from an EMBL/GenBank/DDBJ whole genome shotgun (WGS) entry which is preliminary data.</text>
</comment>
<organism evidence="8 9">
    <name type="scientific">Parahaliea maris</name>
    <dbReference type="NCBI Taxonomy" id="2716870"/>
    <lineage>
        <taxon>Bacteria</taxon>
        <taxon>Pseudomonadati</taxon>
        <taxon>Pseudomonadota</taxon>
        <taxon>Gammaproteobacteria</taxon>
        <taxon>Cellvibrionales</taxon>
        <taxon>Halieaceae</taxon>
        <taxon>Parahaliea</taxon>
    </lineage>
</organism>
<evidence type="ECO:0000313" key="9">
    <source>
        <dbReference type="Proteomes" id="UP000321039"/>
    </source>
</evidence>
<proteinExistence type="inferred from homology"/>
<protein>
    <submittedName>
        <fullName evidence="8">Heme ABC transporter ATP-binding protein</fullName>
    </submittedName>
</protein>
<keyword evidence="9" id="KW-1185">Reference proteome</keyword>
<dbReference type="PANTHER" id="PTHR42794">
    <property type="entry name" value="HEMIN IMPORT ATP-BINDING PROTEIN HMUV"/>
    <property type="match status" value="1"/>
</dbReference>
<dbReference type="InterPro" id="IPR003439">
    <property type="entry name" value="ABC_transporter-like_ATP-bd"/>
</dbReference>
<dbReference type="PANTHER" id="PTHR42794:SF1">
    <property type="entry name" value="HEMIN IMPORT ATP-BINDING PROTEIN HMUV"/>
    <property type="match status" value="1"/>
</dbReference>
<name>A0A5C9A7Q2_9GAMM</name>
<evidence type="ECO:0000256" key="3">
    <source>
        <dbReference type="ARBA" id="ARBA00022741"/>
    </source>
</evidence>